<reference evidence="3" key="1">
    <citation type="submission" date="2016-10" db="EMBL/GenBank/DDBJ databases">
        <authorList>
            <person name="Varghese N."/>
        </authorList>
    </citation>
    <scope>NUCLEOTIDE SEQUENCE [LARGE SCALE GENOMIC DNA]</scope>
    <source>
        <strain evidence="3">DSM 17980</strain>
    </source>
</reference>
<dbReference type="STRING" id="392015.SAMN05421543_101194"/>
<keyword evidence="1" id="KW-0472">Membrane</keyword>
<proteinExistence type="predicted"/>
<feature type="transmembrane region" description="Helical" evidence="1">
    <location>
        <begin position="403"/>
        <end position="422"/>
    </location>
</feature>
<feature type="transmembrane region" description="Helical" evidence="1">
    <location>
        <begin position="261"/>
        <end position="279"/>
    </location>
</feature>
<dbReference type="AlphaFoldDB" id="A0A1I7FDJ1"/>
<keyword evidence="1" id="KW-1133">Transmembrane helix</keyword>
<feature type="transmembrane region" description="Helical" evidence="1">
    <location>
        <begin position="299"/>
        <end position="317"/>
    </location>
</feature>
<keyword evidence="3" id="KW-1185">Reference proteome</keyword>
<evidence type="ECO:0000313" key="3">
    <source>
        <dbReference type="Proteomes" id="UP000183508"/>
    </source>
</evidence>
<protein>
    <recommendedName>
        <fullName evidence="4">H+/gluconate symporter</fullName>
    </recommendedName>
</protein>
<dbReference type="EMBL" id="FPBV01000001">
    <property type="protein sequence ID" value="SFU34166.1"/>
    <property type="molecule type" value="Genomic_DNA"/>
</dbReference>
<feature type="transmembrane region" description="Helical" evidence="1">
    <location>
        <begin position="372"/>
        <end position="397"/>
    </location>
</feature>
<evidence type="ECO:0008006" key="4">
    <source>
        <dbReference type="Google" id="ProtNLM"/>
    </source>
</evidence>
<organism evidence="2 3">
    <name type="scientific">Alicyclobacillus macrosporangiidus</name>
    <dbReference type="NCBI Taxonomy" id="392015"/>
    <lineage>
        <taxon>Bacteria</taxon>
        <taxon>Bacillati</taxon>
        <taxon>Bacillota</taxon>
        <taxon>Bacilli</taxon>
        <taxon>Bacillales</taxon>
        <taxon>Alicyclobacillaceae</taxon>
        <taxon>Alicyclobacillus</taxon>
    </lineage>
</organism>
<feature type="transmembrane region" description="Helical" evidence="1">
    <location>
        <begin position="337"/>
        <end position="365"/>
    </location>
</feature>
<dbReference type="eggNOG" id="COG1906">
    <property type="taxonomic scope" value="Bacteria"/>
</dbReference>
<feature type="transmembrane region" description="Helical" evidence="1">
    <location>
        <begin position="6"/>
        <end position="23"/>
    </location>
</feature>
<dbReference type="RefSeq" id="WP_074948683.1">
    <property type="nucleotide sequence ID" value="NZ_FPBV01000001.1"/>
</dbReference>
<sequence length="452" mass="46897">MTLTVSHWIYLAVVVLVIIGMAMRRGVIPLCVIGTFVLGWVYSGHFVIGVQTLFNASLTSANVLLEIILIIAIMIALLRLLEHIGADQLLLRPVRNLFRGPGMAFWGTGVIKGVVSAFVWPTPASMMIGPLMIPIALRAGLPILGVAMAMNLFGHGIALSGDFVIQGAPKLTSAAAGVTVMDIIRASVPLVIATGLVSTVIAYVLLRRDMRRGRLTAEAVPEVPAERTYSFAARFAAIVVPLAFLATIAATIVLGLRGGDATALIGGVSLLLFLLIAFLEHGLKAYQAVMESLQSGFTFSIRIFAPVIPIAGFFFMGSPDIAPQILGKGAPGYLFDLGRALAAHVPLSAVPVAIIVVLVGVIAGLDGSGFSGLVLVGTLAQALGTPIGVHVAVLAALGQMGSVWSGGGTLVPWGVLDIAGVTGCSPEDLTRRNFLAVICGLIAATAVAIAMM</sequence>
<feature type="transmembrane region" description="Helical" evidence="1">
    <location>
        <begin position="183"/>
        <end position="206"/>
    </location>
</feature>
<gene>
    <name evidence="2" type="ORF">SAMN05421543_101194</name>
</gene>
<evidence type="ECO:0000313" key="2">
    <source>
        <dbReference type="EMBL" id="SFU34166.1"/>
    </source>
</evidence>
<dbReference type="OrthoDB" id="8641791at2"/>
<name>A0A1I7FDJ1_9BACL</name>
<accession>A0A1I7FDJ1</accession>
<dbReference type="Proteomes" id="UP000183508">
    <property type="component" value="Unassembled WGS sequence"/>
</dbReference>
<feature type="transmembrane region" description="Helical" evidence="1">
    <location>
        <begin position="60"/>
        <end position="81"/>
    </location>
</feature>
<feature type="transmembrane region" description="Helical" evidence="1">
    <location>
        <begin position="434"/>
        <end position="451"/>
    </location>
</feature>
<feature type="transmembrane region" description="Helical" evidence="1">
    <location>
        <begin position="102"/>
        <end position="120"/>
    </location>
</feature>
<feature type="transmembrane region" description="Helical" evidence="1">
    <location>
        <begin position="235"/>
        <end position="255"/>
    </location>
</feature>
<feature type="transmembrane region" description="Helical" evidence="1">
    <location>
        <begin position="30"/>
        <end position="54"/>
    </location>
</feature>
<keyword evidence="1" id="KW-0812">Transmembrane</keyword>
<evidence type="ECO:0000256" key="1">
    <source>
        <dbReference type="SAM" id="Phobius"/>
    </source>
</evidence>